<dbReference type="AlphaFoldDB" id="A0A1B4G249"/>
<gene>
    <name evidence="1" type="ORF">WS71_22090</name>
</gene>
<evidence type="ECO:0000313" key="1">
    <source>
        <dbReference type="EMBL" id="AOJ09958.1"/>
    </source>
</evidence>
<evidence type="ECO:0000313" key="2">
    <source>
        <dbReference type="Proteomes" id="UP000067711"/>
    </source>
</evidence>
<accession>A0A1B4G249</accession>
<organism evidence="1 2">
    <name type="scientific">Burkholderia mayonis</name>
    <dbReference type="NCBI Taxonomy" id="1385591"/>
    <lineage>
        <taxon>Bacteria</taxon>
        <taxon>Pseudomonadati</taxon>
        <taxon>Pseudomonadota</taxon>
        <taxon>Betaproteobacteria</taxon>
        <taxon>Burkholderiales</taxon>
        <taxon>Burkholderiaceae</taxon>
        <taxon>Burkholderia</taxon>
        <taxon>pseudomallei group</taxon>
    </lineage>
</organism>
<sequence>MQLTIDNVLVNVAAPFVGGQCGPSRVTAQIRETDGETTIGLSNVALSGGCAISGALTTTPYLHVTH</sequence>
<dbReference type="EMBL" id="CP013389">
    <property type="protein sequence ID" value="AOJ09958.1"/>
    <property type="molecule type" value="Genomic_DNA"/>
</dbReference>
<dbReference type="Proteomes" id="UP000067711">
    <property type="component" value="Chromosome 1"/>
</dbReference>
<name>A0A1B4G249_9BURK</name>
<protein>
    <submittedName>
        <fullName evidence="1">Uncharacterized protein</fullName>
    </submittedName>
</protein>
<reference evidence="1 2" key="1">
    <citation type="submission" date="2015-12" db="EMBL/GenBank/DDBJ databases">
        <title>Diversity of Burkholderia near neighbor genomes.</title>
        <authorList>
            <person name="Sahl J."/>
            <person name="Wagner D."/>
            <person name="Keim P."/>
        </authorList>
    </citation>
    <scope>NUCLEOTIDE SEQUENCE [LARGE SCALE GENOMIC DNA]</scope>
    <source>
        <strain evidence="1 2">BDU8</strain>
    </source>
</reference>
<proteinExistence type="predicted"/>